<name>A4RYU8_OSTLU</name>
<dbReference type="RefSeq" id="XP_001418456.1">
    <property type="nucleotide sequence ID" value="XM_001418419.1"/>
</dbReference>
<dbReference type="PANTHER" id="PTHR31579:SF1">
    <property type="entry name" value="OS03G0796600 PROTEIN"/>
    <property type="match status" value="1"/>
</dbReference>
<dbReference type="Pfam" id="PF04720">
    <property type="entry name" value="PDDEXK_6"/>
    <property type="match status" value="1"/>
</dbReference>
<dbReference type="GeneID" id="5002379"/>
<evidence type="ECO:0000313" key="2">
    <source>
        <dbReference type="Proteomes" id="UP000001568"/>
    </source>
</evidence>
<dbReference type="InterPro" id="IPR006502">
    <property type="entry name" value="PDDEXK-like"/>
</dbReference>
<dbReference type="HOGENOM" id="CLU_1197517_0_0_1"/>
<dbReference type="PANTHER" id="PTHR31579">
    <property type="entry name" value="OS03G0796600 PROTEIN"/>
    <property type="match status" value="1"/>
</dbReference>
<protein>
    <submittedName>
        <fullName evidence="1">Uncharacterized protein</fullName>
    </submittedName>
</protein>
<feature type="non-terminal residue" evidence="1">
    <location>
        <position position="232"/>
    </location>
</feature>
<dbReference type="STRING" id="436017.A4RYU8"/>
<sequence length="232" mass="26170">MNQPAPSMGDMEFDMLFEEDAMDFERDRTPRRDDGATTVGFDVSAVVVRTARLLCTPRGEEAYRTLKALKWAVREIGLDAFKDDSRVSHVRESGLEELMMKLRENDPVKFGRLERATSETPREGDVSDALKKLNHSFLWLPPSVLIGDSDAHALAYASADERIIIEPNLRSHFVVGRATAQYARLVESMPTAFVGTYAQLSEIVFFMSTHMINSFRESGLDIPPWRRPSALT</sequence>
<keyword evidence="2" id="KW-1185">Reference proteome</keyword>
<reference evidence="1 2" key="1">
    <citation type="journal article" date="2007" name="Proc. Natl. Acad. Sci. U.S.A.">
        <title>The tiny eukaryote Ostreococcus provides genomic insights into the paradox of plankton speciation.</title>
        <authorList>
            <person name="Palenik B."/>
            <person name="Grimwood J."/>
            <person name="Aerts A."/>
            <person name="Rouze P."/>
            <person name="Salamov A."/>
            <person name="Putnam N."/>
            <person name="Dupont C."/>
            <person name="Jorgensen R."/>
            <person name="Derelle E."/>
            <person name="Rombauts S."/>
            <person name="Zhou K."/>
            <person name="Otillar R."/>
            <person name="Merchant S.S."/>
            <person name="Podell S."/>
            <person name="Gaasterland T."/>
            <person name="Napoli C."/>
            <person name="Gendler K."/>
            <person name="Manuell A."/>
            <person name="Tai V."/>
            <person name="Vallon O."/>
            <person name="Piganeau G."/>
            <person name="Jancek S."/>
            <person name="Heijde M."/>
            <person name="Jabbari K."/>
            <person name="Bowler C."/>
            <person name="Lohr M."/>
            <person name="Robbens S."/>
            <person name="Werner G."/>
            <person name="Dubchak I."/>
            <person name="Pazour G.J."/>
            <person name="Ren Q."/>
            <person name="Paulsen I."/>
            <person name="Delwiche C."/>
            <person name="Schmutz J."/>
            <person name="Rokhsar D."/>
            <person name="Van de Peer Y."/>
            <person name="Moreau H."/>
            <person name="Grigoriev I.V."/>
        </authorList>
    </citation>
    <scope>NUCLEOTIDE SEQUENCE [LARGE SCALE GENOMIC DNA]</scope>
    <source>
        <strain evidence="1 2">CCE9901</strain>
    </source>
</reference>
<dbReference type="OrthoDB" id="691424at2759"/>
<dbReference type="AlphaFoldDB" id="A4RYU8"/>
<dbReference type="eggNOG" id="ENOG502QRQ0">
    <property type="taxonomic scope" value="Eukaryota"/>
</dbReference>
<dbReference type="Proteomes" id="UP000001568">
    <property type="component" value="Chromosome 6"/>
</dbReference>
<evidence type="ECO:0000313" key="1">
    <source>
        <dbReference type="EMBL" id="ABO96749.1"/>
    </source>
</evidence>
<accession>A4RYU8</accession>
<dbReference type="Gramene" id="ABO96749">
    <property type="protein sequence ID" value="ABO96749"/>
    <property type="gene ID" value="OSTLU_94506"/>
</dbReference>
<proteinExistence type="predicted"/>
<dbReference type="EMBL" id="CP000586">
    <property type="protein sequence ID" value="ABO96749.1"/>
    <property type="molecule type" value="Genomic_DNA"/>
</dbReference>
<gene>
    <name evidence="1" type="ORF">OSTLU_94506</name>
</gene>
<organism evidence="1 2">
    <name type="scientific">Ostreococcus lucimarinus (strain CCE9901)</name>
    <dbReference type="NCBI Taxonomy" id="436017"/>
    <lineage>
        <taxon>Eukaryota</taxon>
        <taxon>Viridiplantae</taxon>
        <taxon>Chlorophyta</taxon>
        <taxon>Mamiellophyceae</taxon>
        <taxon>Mamiellales</taxon>
        <taxon>Bathycoccaceae</taxon>
        <taxon>Ostreococcus</taxon>
    </lineage>
</organism>
<dbReference type="KEGG" id="olu:OSTLU_94506"/>